<dbReference type="AlphaFoldDB" id="A0A843T9P3"/>
<comment type="caution">
    <text evidence="2">The sequence shown here is derived from an EMBL/GenBank/DDBJ whole genome shotgun (WGS) entry which is preliminary data.</text>
</comment>
<dbReference type="OrthoDB" id="1436130at2759"/>
<feature type="compositionally biased region" description="Polar residues" evidence="1">
    <location>
        <begin position="51"/>
        <end position="68"/>
    </location>
</feature>
<evidence type="ECO:0000256" key="1">
    <source>
        <dbReference type="SAM" id="MobiDB-lite"/>
    </source>
</evidence>
<evidence type="ECO:0000313" key="2">
    <source>
        <dbReference type="EMBL" id="MQL67775.1"/>
    </source>
</evidence>
<gene>
    <name evidence="2" type="ORF">Taro_000065</name>
</gene>
<accession>A0A843T9P3</accession>
<dbReference type="EMBL" id="NMUH01000001">
    <property type="protein sequence ID" value="MQL67775.1"/>
    <property type="molecule type" value="Genomic_DNA"/>
</dbReference>
<keyword evidence="3" id="KW-1185">Reference proteome</keyword>
<sequence>MESLLKSRPDTLEGAHTDMDEKRLLARSVQHMGRGEMAKNLHNNKCESARQSRANMHTSGSVSFATHQSILMTNKYIGEEEQP</sequence>
<organism evidence="2 3">
    <name type="scientific">Colocasia esculenta</name>
    <name type="common">Wild taro</name>
    <name type="synonym">Arum esculentum</name>
    <dbReference type="NCBI Taxonomy" id="4460"/>
    <lineage>
        <taxon>Eukaryota</taxon>
        <taxon>Viridiplantae</taxon>
        <taxon>Streptophyta</taxon>
        <taxon>Embryophyta</taxon>
        <taxon>Tracheophyta</taxon>
        <taxon>Spermatophyta</taxon>
        <taxon>Magnoliopsida</taxon>
        <taxon>Liliopsida</taxon>
        <taxon>Araceae</taxon>
        <taxon>Aroideae</taxon>
        <taxon>Colocasieae</taxon>
        <taxon>Colocasia</taxon>
    </lineage>
</organism>
<name>A0A843T9P3_COLES</name>
<evidence type="ECO:0000313" key="3">
    <source>
        <dbReference type="Proteomes" id="UP000652761"/>
    </source>
</evidence>
<feature type="region of interest" description="Disordered" evidence="1">
    <location>
        <begin position="48"/>
        <end position="68"/>
    </location>
</feature>
<protein>
    <submittedName>
        <fullName evidence="2">Uncharacterized protein</fullName>
    </submittedName>
</protein>
<reference evidence="2" key="1">
    <citation type="submission" date="2017-07" db="EMBL/GenBank/DDBJ databases">
        <title>Taro Niue Genome Assembly and Annotation.</title>
        <authorList>
            <person name="Atibalentja N."/>
            <person name="Keating K."/>
            <person name="Fields C.J."/>
        </authorList>
    </citation>
    <scope>NUCLEOTIDE SEQUENCE</scope>
    <source>
        <strain evidence="2">Niue_2</strain>
        <tissue evidence="2">Leaf</tissue>
    </source>
</reference>
<proteinExistence type="predicted"/>
<dbReference type="Proteomes" id="UP000652761">
    <property type="component" value="Unassembled WGS sequence"/>
</dbReference>